<accession>A0A916U8I5</accession>
<comment type="caution">
    <text evidence="11">The sequence shown here is derived from an EMBL/GenBank/DDBJ whole genome shotgun (WGS) entry which is preliminary data.</text>
</comment>
<evidence type="ECO:0000256" key="5">
    <source>
        <dbReference type="ARBA" id="ARBA00022801"/>
    </source>
</evidence>
<keyword evidence="4" id="KW-0732">Signal</keyword>
<reference evidence="11" key="1">
    <citation type="journal article" date="2014" name="Int. J. Syst. Evol. Microbiol.">
        <title>Complete genome sequence of Corynebacterium casei LMG S-19264T (=DSM 44701T), isolated from a smear-ripened cheese.</title>
        <authorList>
            <consortium name="US DOE Joint Genome Institute (JGI-PGF)"/>
            <person name="Walter F."/>
            <person name="Albersmeier A."/>
            <person name="Kalinowski J."/>
            <person name="Ruckert C."/>
        </authorList>
    </citation>
    <scope>NUCLEOTIDE SEQUENCE</scope>
    <source>
        <strain evidence="11">CGMCC 1.15343</strain>
    </source>
</reference>
<dbReference type="InterPro" id="IPR044846">
    <property type="entry name" value="GH10"/>
</dbReference>
<comment type="catalytic activity">
    <reaction evidence="1 9">
        <text>Endohydrolysis of (1-&gt;4)-beta-D-xylosidic linkages in xylans.</text>
        <dbReference type="EC" id="3.2.1.8"/>
    </reaction>
</comment>
<dbReference type="Pfam" id="PF00331">
    <property type="entry name" value="Glyco_hydro_10"/>
    <property type="match status" value="1"/>
</dbReference>
<dbReference type="InterPro" id="IPR017853">
    <property type="entry name" value="GH"/>
</dbReference>
<evidence type="ECO:0000256" key="7">
    <source>
        <dbReference type="ARBA" id="ARBA00023295"/>
    </source>
</evidence>
<keyword evidence="6 9" id="KW-0119">Carbohydrate metabolism</keyword>
<evidence type="ECO:0000256" key="8">
    <source>
        <dbReference type="ARBA" id="ARBA00023326"/>
    </source>
</evidence>
<dbReference type="GO" id="GO:0045493">
    <property type="term" value="P:xylan catabolic process"/>
    <property type="evidence" value="ECO:0007669"/>
    <property type="project" value="UniProtKB-KW"/>
</dbReference>
<dbReference type="SMART" id="SM00633">
    <property type="entry name" value="Glyco_10"/>
    <property type="match status" value="1"/>
</dbReference>
<dbReference type="InterPro" id="IPR001000">
    <property type="entry name" value="GH10_dom"/>
</dbReference>
<gene>
    <name evidence="11" type="ORF">GCM10011387_17690</name>
</gene>
<comment type="similarity">
    <text evidence="2 9">Belongs to the glycosyl hydrolase 10 (cellulase F) family.</text>
</comment>
<dbReference type="PROSITE" id="PS51760">
    <property type="entry name" value="GH10_2"/>
    <property type="match status" value="1"/>
</dbReference>
<sequence length="359" mass="41448">MEEDLAPMEESSTELVSTKELGEVAEKGSYHLKDHTLRTVFDFPVGAAVVKELLDDPVYAATLKRDFGRLSSEGNFKWGSLQPEEGKFTFEKADAIVKFAQENNMQVHGHTLLWAHDGNEPKWIKEYQGDKQDWERLMKKHITTVLKHFKGRVQSWDVVNEGIKQGGKYVNSIWYRKLGPDYILKAFKYAHEADPNVKLFLNDYGQEYGGKKVKLILDIVDQAREQGIPIHGIGFQLHTVLRMEPWKINDNLKIFADKRLLIHISEFDVSVRYQMPKIFPLSDALARAQGDKIKQIVRGYMENVPKKQQWGITTWGVSDKTSYFNKGYENADHDYPLLFDKNYKAKWAYRGFIEAGLGR</sequence>
<keyword evidence="12" id="KW-1185">Reference proteome</keyword>
<keyword evidence="3" id="KW-0858">Xylan degradation</keyword>
<dbReference type="AlphaFoldDB" id="A0A916U8I5"/>
<evidence type="ECO:0000256" key="3">
    <source>
        <dbReference type="ARBA" id="ARBA00022651"/>
    </source>
</evidence>
<dbReference type="PRINTS" id="PR00134">
    <property type="entry name" value="GLHYDRLASE10"/>
</dbReference>
<evidence type="ECO:0000256" key="2">
    <source>
        <dbReference type="ARBA" id="ARBA00007495"/>
    </source>
</evidence>
<dbReference type="PANTHER" id="PTHR31490:SF88">
    <property type="entry name" value="BETA-XYLANASE"/>
    <property type="match status" value="1"/>
</dbReference>
<name>A0A916U8I5_9SPHI</name>
<organism evidence="11 12">
    <name type="scientific">Pedobacter quisquiliarum</name>
    <dbReference type="NCBI Taxonomy" id="1834438"/>
    <lineage>
        <taxon>Bacteria</taxon>
        <taxon>Pseudomonadati</taxon>
        <taxon>Bacteroidota</taxon>
        <taxon>Sphingobacteriia</taxon>
        <taxon>Sphingobacteriales</taxon>
        <taxon>Sphingobacteriaceae</taxon>
        <taxon>Pedobacter</taxon>
    </lineage>
</organism>
<dbReference type="SUPFAM" id="SSF51445">
    <property type="entry name" value="(Trans)glycosidases"/>
    <property type="match status" value="1"/>
</dbReference>
<dbReference type="Proteomes" id="UP000651668">
    <property type="component" value="Unassembled WGS sequence"/>
</dbReference>
<evidence type="ECO:0000313" key="12">
    <source>
        <dbReference type="Proteomes" id="UP000651668"/>
    </source>
</evidence>
<keyword evidence="5 9" id="KW-0378">Hydrolase</keyword>
<reference evidence="11" key="2">
    <citation type="submission" date="2020-09" db="EMBL/GenBank/DDBJ databases">
        <authorList>
            <person name="Sun Q."/>
            <person name="Zhou Y."/>
        </authorList>
    </citation>
    <scope>NUCLEOTIDE SEQUENCE</scope>
    <source>
        <strain evidence="11">CGMCC 1.15343</strain>
    </source>
</reference>
<evidence type="ECO:0000259" key="10">
    <source>
        <dbReference type="PROSITE" id="PS51760"/>
    </source>
</evidence>
<evidence type="ECO:0000256" key="6">
    <source>
        <dbReference type="ARBA" id="ARBA00023277"/>
    </source>
</evidence>
<evidence type="ECO:0000256" key="1">
    <source>
        <dbReference type="ARBA" id="ARBA00000681"/>
    </source>
</evidence>
<dbReference type="GO" id="GO:0031176">
    <property type="term" value="F:endo-1,4-beta-xylanase activity"/>
    <property type="evidence" value="ECO:0007669"/>
    <property type="project" value="UniProtKB-EC"/>
</dbReference>
<dbReference type="Gene3D" id="3.20.20.80">
    <property type="entry name" value="Glycosidases"/>
    <property type="match status" value="1"/>
</dbReference>
<dbReference type="PANTHER" id="PTHR31490">
    <property type="entry name" value="GLYCOSYL HYDROLASE"/>
    <property type="match status" value="1"/>
</dbReference>
<feature type="domain" description="GH10" evidence="10">
    <location>
        <begin position="31"/>
        <end position="355"/>
    </location>
</feature>
<dbReference type="EMBL" id="BMIL01000005">
    <property type="protein sequence ID" value="GGC64549.1"/>
    <property type="molecule type" value="Genomic_DNA"/>
</dbReference>
<proteinExistence type="inferred from homology"/>
<keyword evidence="8 9" id="KW-0624">Polysaccharide degradation</keyword>
<evidence type="ECO:0000256" key="4">
    <source>
        <dbReference type="ARBA" id="ARBA00022729"/>
    </source>
</evidence>
<evidence type="ECO:0000313" key="11">
    <source>
        <dbReference type="EMBL" id="GGC64549.1"/>
    </source>
</evidence>
<dbReference type="EC" id="3.2.1.8" evidence="9"/>
<evidence type="ECO:0000256" key="9">
    <source>
        <dbReference type="RuleBase" id="RU361174"/>
    </source>
</evidence>
<keyword evidence="7 9" id="KW-0326">Glycosidase</keyword>
<protein>
    <recommendedName>
        <fullName evidence="9">Beta-xylanase</fullName>
        <ecNumber evidence="9">3.2.1.8</ecNumber>
    </recommendedName>
</protein>